<evidence type="ECO:0000313" key="3">
    <source>
        <dbReference type="EMBL" id="GAA1580184.1"/>
    </source>
</evidence>
<dbReference type="Proteomes" id="UP001500393">
    <property type="component" value="Unassembled WGS sequence"/>
</dbReference>
<keyword evidence="4" id="KW-1185">Reference proteome</keyword>
<feature type="region of interest" description="Disordered" evidence="2">
    <location>
        <begin position="315"/>
        <end position="352"/>
    </location>
</feature>
<gene>
    <name evidence="3" type="ORF">GCM10009789_37470</name>
</gene>
<sequence length="1427" mass="155544">MTRELPEPRLERWQPLRTGLVDLFYYDQEEFWFRDGRLLLRGNNGTGKSKVLALTLPFLLDGDMSPHRVEPDADPKKRMEWNLLLGGDHPHPERLGYTWLEFGRLVSDGTAQFCTIGCGLKAVSGRGIARHWYFVTTRRVGEDFRLVDATGSALTRDRLNDVLDGGGTVYDRARDYRRAVDEQLFGFGEQRYGVLVDLLVQLRQPQLSKRPSEKALSVALTESLPPLDQAVVADVAEAFRSLEEDREALSAMTEARDAAVSFLKHYRRYARIVSRRRARLPREAQSAFEKTSRELSDAETALAAAETRLEAARKRLGAADSERTRLQARDSALRESPEMRDARELERAAQDVGRLRGESERLAGERVVADAKVRGQQDRHQDATVRLAQAGEALGAIRSKASEVASAAHVLPDHVERIDRALDARGDAADRRAEAGGDAAQLRGEADRVIERQQRALDHVQRLRGAADDAMGEVATARRVLADLDTELADLAERRQAAADLVGLTGIELVSQVREHLARAAELRVADSASTVAELELWVETLAGPNPAAAAVTAASQGLVAAFASESAELRARQQSAALRLADLKAEIARLERGEDTVPPAPYTRDVAAREGRRGAPLWRLVDFVDDMGGSDRAGIEAALEVAGILDSWVMPDGELLSADTEDVLLRAGEAVPVSLGAVLRPAVDPEDFLASAVSEQVISAVLDSIGYGDQQAHAWVSADGRFRLGVLTGAWHKPTATLIGRAARDASRRAQLSDLREQVEATEAELAQLGLAQERIAERRARLDRDVAGLPSDGGLRQAHAAVLALAEDQKRLDVRREAAERDVVGKTEAVGLARTALEEGARDSGLPADGELLAKVSAALTDYRLTLVELWPALAALGDAHLRLAEIAGDLEEAEMALADLAERAAVAEQEAAAAAERLRTLQDTVGAAVAELQAQLAETADLLNANKSEQNAARAEVEQEIDARGQAKGQRDQLAGKLEGAVERRAEAAELFRRFAATGLLLVALPDLDVPDADSSWAPIPAMRLARRVNDDLGDVDDSDNAWDRAQHRLNTELKTLQDTLSRHGNRASADLQEEGVVVEIEFQGRPATVSQLADALATDVADRERLLSERERVVLENHLVNEVASTLQELISAAESQVAAMNAELESRPTSTGMRLRLLWQPRPDGPAGLAAARDRLMRQTSDAWSPEDRAAVGEFLQARIAEVRARDASGTWLEHLTEAMDYRAWSHFVIQRYQNGQWKSATGPASGGERVLAASVPLFAAASSHYSSAGSPHAPRLITLDEAFAGVDDNARAKYLGLLAAFDLDVVMTSEREWGCYPEVPGLAISQLARADGVPAVLVTNWEWDGRRPPPNMPPRMSPSPPAAPVVREFVMGIPFVARARAPSRTRPRRARSSSRQRDRDNRLTQPWWGRGSSRPSPPTGA</sequence>
<comment type="caution">
    <text evidence="3">The sequence shown here is derived from an EMBL/GenBank/DDBJ whole genome shotgun (WGS) entry which is preliminary data.</text>
</comment>
<dbReference type="InterPro" id="IPR013496">
    <property type="entry name" value="CHP02680"/>
</dbReference>
<dbReference type="SUPFAM" id="SSF52540">
    <property type="entry name" value="P-loop containing nucleoside triphosphate hydrolases"/>
    <property type="match status" value="1"/>
</dbReference>
<feature type="compositionally biased region" description="Basic and acidic residues" evidence="2">
    <location>
        <begin position="320"/>
        <end position="352"/>
    </location>
</feature>
<feature type="compositionally biased region" description="Basic residues" evidence="2">
    <location>
        <begin position="1387"/>
        <end position="1400"/>
    </location>
</feature>
<evidence type="ECO:0000313" key="4">
    <source>
        <dbReference type="Proteomes" id="UP001500393"/>
    </source>
</evidence>
<proteinExistence type="predicted"/>
<reference evidence="3 4" key="1">
    <citation type="journal article" date="2019" name="Int. J. Syst. Evol. Microbiol.">
        <title>The Global Catalogue of Microorganisms (GCM) 10K type strain sequencing project: providing services to taxonomists for standard genome sequencing and annotation.</title>
        <authorList>
            <consortium name="The Broad Institute Genomics Platform"/>
            <consortium name="The Broad Institute Genome Sequencing Center for Infectious Disease"/>
            <person name="Wu L."/>
            <person name="Ma J."/>
        </authorList>
    </citation>
    <scope>NUCLEOTIDE SEQUENCE [LARGE SCALE GENOMIC DNA]</scope>
    <source>
        <strain evidence="3 4">JCM 14969</strain>
    </source>
</reference>
<evidence type="ECO:0000256" key="2">
    <source>
        <dbReference type="SAM" id="MobiDB-lite"/>
    </source>
</evidence>
<feature type="coiled-coil region" evidence="1">
    <location>
        <begin position="567"/>
        <end position="594"/>
    </location>
</feature>
<keyword evidence="1" id="KW-0175">Coiled coil</keyword>
<dbReference type="PANTHER" id="PTHR43049">
    <property type="entry name" value="EARLY ENDOSOME ANTIGEN"/>
    <property type="match status" value="1"/>
</dbReference>
<feature type="compositionally biased region" description="Basic and acidic residues" evidence="2">
    <location>
        <begin position="958"/>
        <end position="974"/>
    </location>
</feature>
<dbReference type="Pfam" id="PF13558">
    <property type="entry name" value="SbcC_Walker_B"/>
    <property type="match status" value="1"/>
</dbReference>
<evidence type="ECO:0000256" key="1">
    <source>
        <dbReference type="SAM" id="Coils"/>
    </source>
</evidence>
<name>A0ABN2DLY0_9ACTN</name>
<dbReference type="RefSeq" id="WP_344215529.1">
    <property type="nucleotide sequence ID" value="NZ_BAAAOS010000020.1"/>
</dbReference>
<dbReference type="InterPro" id="IPR027417">
    <property type="entry name" value="P-loop_NTPase"/>
</dbReference>
<organism evidence="3 4">
    <name type="scientific">Kribbella sancticallisti</name>
    <dbReference type="NCBI Taxonomy" id="460087"/>
    <lineage>
        <taxon>Bacteria</taxon>
        <taxon>Bacillati</taxon>
        <taxon>Actinomycetota</taxon>
        <taxon>Actinomycetes</taxon>
        <taxon>Propionibacteriales</taxon>
        <taxon>Kribbellaceae</taxon>
        <taxon>Kribbella</taxon>
    </lineage>
</organism>
<dbReference type="EMBL" id="BAAAOS010000020">
    <property type="protein sequence ID" value="GAA1580184.1"/>
    <property type="molecule type" value="Genomic_DNA"/>
</dbReference>
<feature type="region of interest" description="Disordered" evidence="2">
    <location>
        <begin position="1386"/>
        <end position="1427"/>
    </location>
</feature>
<feature type="coiled-coil region" evidence="1">
    <location>
        <begin position="474"/>
        <end position="501"/>
    </location>
</feature>
<accession>A0ABN2DLY0</accession>
<dbReference type="NCBIfam" id="TIGR02680">
    <property type="entry name" value="TIGR02680 family protein"/>
    <property type="match status" value="1"/>
</dbReference>
<dbReference type="PANTHER" id="PTHR43049:SF1">
    <property type="entry name" value="EARLY ENDOSOME ANTIGEN"/>
    <property type="match status" value="1"/>
</dbReference>
<feature type="region of interest" description="Disordered" evidence="2">
    <location>
        <begin position="954"/>
        <end position="976"/>
    </location>
</feature>
<protein>
    <submittedName>
        <fullName evidence="3">TIGR02680 family protein</fullName>
    </submittedName>
</protein>